<evidence type="ECO:0000259" key="1">
    <source>
        <dbReference type="Pfam" id="PF08450"/>
    </source>
</evidence>
<gene>
    <name evidence="2" type="ORF">METZ01_LOCUS243266</name>
</gene>
<dbReference type="SUPFAM" id="SSF63829">
    <property type="entry name" value="Calcium-dependent phosphotriesterase"/>
    <property type="match status" value="1"/>
</dbReference>
<feature type="domain" description="SMP-30/Gluconolactonase/LRE-like region" evidence="1">
    <location>
        <begin position="142"/>
        <end position="209"/>
    </location>
</feature>
<dbReference type="EMBL" id="UINC01063120">
    <property type="protein sequence ID" value="SVB90412.1"/>
    <property type="molecule type" value="Genomic_DNA"/>
</dbReference>
<dbReference type="PANTHER" id="PTHR47572:SF5">
    <property type="entry name" value="BLR2277 PROTEIN"/>
    <property type="match status" value="1"/>
</dbReference>
<dbReference type="Pfam" id="PF08450">
    <property type="entry name" value="SGL"/>
    <property type="match status" value="1"/>
</dbReference>
<dbReference type="InterPro" id="IPR051262">
    <property type="entry name" value="SMP-30/CGR1_Lactonase"/>
</dbReference>
<protein>
    <recommendedName>
        <fullName evidence="1">SMP-30/Gluconolactonase/LRE-like region domain-containing protein</fullName>
    </recommendedName>
</protein>
<dbReference type="InterPro" id="IPR013658">
    <property type="entry name" value="SGL"/>
</dbReference>
<proteinExistence type="predicted"/>
<dbReference type="PANTHER" id="PTHR47572">
    <property type="entry name" value="LIPOPROTEIN-RELATED"/>
    <property type="match status" value="1"/>
</dbReference>
<reference evidence="2" key="1">
    <citation type="submission" date="2018-05" db="EMBL/GenBank/DDBJ databases">
        <authorList>
            <person name="Lanie J.A."/>
            <person name="Ng W.-L."/>
            <person name="Kazmierczak K.M."/>
            <person name="Andrzejewski T.M."/>
            <person name="Davidsen T.M."/>
            <person name="Wayne K.J."/>
            <person name="Tettelin H."/>
            <person name="Glass J.I."/>
            <person name="Rusch D."/>
            <person name="Podicherti R."/>
            <person name="Tsui H.-C.T."/>
            <person name="Winkler M.E."/>
        </authorList>
    </citation>
    <scope>NUCLEOTIDE SEQUENCE</scope>
</reference>
<organism evidence="2">
    <name type="scientific">marine metagenome</name>
    <dbReference type="NCBI Taxonomy" id="408172"/>
    <lineage>
        <taxon>unclassified sequences</taxon>
        <taxon>metagenomes</taxon>
        <taxon>ecological metagenomes</taxon>
    </lineage>
</organism>
<accession>A0A382HTI9</accession>
<sequence>MNQIILFAVLDRCRAGCRVRDMKRIVLPLSLLISACFAPGFSGAKETGENPIFSKGAKLELLFTRKAKLNSGLTEGPAVAPDGSVYFTDMPFGVKDNGMILRFDPRTRRTTVFTDNSGKSNGLAFDSKGSMVSCDGADGGGRRLIRWNLKTGKGATIVDRFNGKRFNAPNDLCIDSKGRIYFTDPRYIGHEPRELKHRAVYRVNKDSTVV</sequence>
<dbReference type="Gene3D" id="2.120.10.30">
    <property type="entry name" value="TolB, C-terminal domain"/>
    <property type="match status" value="1"/>
</dbReference>
<name>A0A382HTI9_9ZZZZ</name>
<feature type="non-terminal residue" evidence="2">
    <location>
        <position position="210"/>
    </location>
</feature>
<dbReference type="AlphaFoldDB" id="A0A382HTI9"/>
<evidence type="ECO:0000313" key="2">
    <source>
        <dbReference type="EMBL" id="SVB90412.1"/>
    </source>
</evidence>
<dbReference type="InterPro" id="IPR011042">
    <property type="entry name" value="6-blade_b-propeller_TolB-like"/>
</dbReference>